<feature type="domain" description="Cytochrome c-type biogenesis protein H Ig-like" evidence="6">
    <location>
        <begin position="226"/>
        <end position="334"/>
    </location>
</feature>
<evidence type="ECO:0000259" key="7">
    <source>
        <dbReference type="Pfam" id="PF23914"/>
    </source>
</evidence>
<dbReference type="SUPFAM" id="SSF48452">
    <property type="entry name" value="TPR-like"/>
    <property type="match status" value="1"/>
</dbReference>
<evidence type="ECO:0000256" key="3">
    <source>
        <dbReference type="ARBA" id="ARBA00022803"/>
    </source>
</evidence>
<keyword evidence="5" id="KW-0472">Membrane</keyword>
<dbReference type="STRING" id="1045855.DSC_09305"/>
<dbReference type="SMART" id="SM00028">
    <property type="entry name" value="TPR"/>
    <property type="match status" value="1"/>
</dbReference>
<keyword evidence="3 4" id="KW-0802">TPR repeat</keyword>
<dbReference type="InterPro" id="IPR019734">
    <property type="entry name" value="TPR_rpt"/>
</dbReference>
<dbReference type="Pfam" id="PF23892">
    <property type="entry name" value="Ig_CycH"/>
    <property type="match status" value="1"/>
</dbReference>
<feature type="domain" description="Cytochrome c-type biogenesis protein H TPR" evidence="7">
    <location>
        <begin position="75"/>
        <end position="191"/>
    </location>
</feature>
<keyword evidence="1" id="KW-0677">Repeat</keyword>
<dbReference type="InterPro" id="IPR051263">
    <property type="entry name" value="C-type_cytochrome_biogenesis"/>
</dbReference>
<reference evidence="8 9" key="1">
    <citation type="journal article" date="2012" name="J. Bacteriol.">
        <title>Complete Genome Sequence of the BTEX-Degrading Bacterium Pseudoxanthomonas spadix BD-a59.</title>
        <authorList>
            <person name="Lee S.H."/>
            <person name="Jin H.M."/>
            <person name="Lee H.J."/>
            <person name="Kim J.M."/>
            <person name="Jeon C.O."/>
        </authorList>
    </citation>
    <scope>NUCLEOTIDE SEQUENCE [LARGE SCALE GENOMIC DNA]</scope>
    <source>
        <strain evidence="8 9">BD-a59</strain>
    </source>
</reference>
<dbReference type="OrthoDB" id="9776053at2"/>
<proteinExistence type="predicted"/>
<evidence type="ECO:0000256" key="1">
    <source>
        <dbReference type="ARBA" id="ARBA00022737"/>
    </source>
</evidence>
<dbReference type="Pfam" id="PF23914">
    <property type="entry name" value="TPR_CcmH_CycH"/>
    <property type="match status" value="1"/>
</dbReference>
<dbReference type="InterPro" id="IPR056412">
    <property type="entry name" value="Ig_CycH"/>
</dbReference>
<dbReference type="InterPro" id="IPR056413">
    <property type="entry name" value="TPR_CcmH_CycH"/>
</dbReference>
<dbReference type="EMBL" id="CP003093">
    <property type="protein sequence ID" value="AER56511.1"/>
    <property type="molecule type" value="Genomic_DNA"/>
</dbReference>
<feature type="transmembrane region" description="Helical" evidence="5">
    <location>
        <begin position="33"/>
        <end position="51"/>
    </location>
</feature>
<dbReference type="InterPro" id="IPR011990">
    <property type="entry name" value="TPR-like_helical_dom_sf"/>
</dbReference>
<accession>G7UWK4</accession>
<gene>
    <name evidence="8" type="ordered locus">DSC_09305</name>
</gene>
<keyword evidence="2" id="KW-0201">Cytochrome c-type biogenesis</keyword>
<evidence type="ECO:0000256" key="5">
    <source>
        <dbReference type="SAM" id="Phobius"/>
    </source>
</evidence>
<dbReference type="KEGG" id="psd:DSC_09305"/>
<name>G7UWK4_PSEUP</name>
<dbReference type="AlphaFoldDB" id="G7UWK4"/>
<feature type="repeat" description="TPR" evidence="4">
    <location>
        <begin position="86"/>
        <end position="119"/>
    </location>
</feature>
<dbReference type="PROSITE" id="PS50005">
    <property type="entry name" value="TPR"/>
    <property type="match status" value="1"/>
</dbReference>
<dbReference type="Proteomes" id="UP000005870">
    <property type="component" value="Chromosome"/>
</dbReference>
<evidence type="ECO:0000313" key="8">
    <source>
        <dbReference type="EMBL" id="AER56511.1"/>
    </source>
</evidence>
<keyword evidence="5" id="KW-1133">Transmembrane helix</keyword>
<protein>
    <submittedName>
        <fullName evidence="8">C-type cytochrome biogenesis protein</fullName>
    </submittedName>
</protein>
<dbReference type="PANTHER" id="PTHR47870">
    <property type="entry name" value="CYTOCHROME C-TYPE BIOGENESIS PROTEIN CCMH"/>
    <property type="match status" value="1"/>
</dbReference>
<dbReference type="eggNOG" id="COG4235">
    <property type="taxonomic scope" value="Bacteria"/>
</dbReference>
<dbReference type="HOGENOM" id="CLU_036074_2_1_6"/>
<feature type="transmembrane region" description="Helical" evidence="5">
    <location>
        <begin position="6"/>
        <end position="26"/>
    </location>
</feature>
<sequence>MVMASFVVAAVLLGLLVLGGALWPLWRRAPRAAGGLLVALGVCSLALYRLVGTPQALQPHATQAPATMDAAIARLQDELQRNPQAAEGWQLLGRALAAQGKPEQARDAFARAARLLPDDPDALVEAAQSRSLADPQRSLDQEAVTMLERALALQPSHQRARWFLGVAQRQRGQPAQAAATWEPLLTQVDASTANSLRAQINAARTEAGQPPLQADTPAAAPASAGVNVEVSLDPDLATGVHLSGDATVFVIARQAGGPPMPVAVQKHTLQDLPLRITLGDTDSPMPTMKLSALKEVELIARLSASGNAQRGEGDLESAPVRVKLPAKDPVKLVIGGR</sequence>
<keyword evidence="9" id="KW-1185">Reference proteome</keyword>
<organism evidence="8 9">
    <name type="scientific">Pseudoxanthomonas spadix (strain BD-a59)</name>
    <dbReference type="NCBI Taxonomy" id="1045855"/>
    <lineage>
        <taxon>Bacteria</taxon>
        <taxon>Pseudomonadati</taxon>
        <taxon>Pseudomonadota</taxon>
        <taxon>Gammaproteobacteria</taxon>
        <taxon>Lysobacterales</taxon>
        <taxon>Lysobacteraceae</taxon>
        <taxon>Pseudoxanthomonas</taxon>
    </lineage>
</organism>
<evidence type="ECO:0000259" key="6">
    <source>
        <dbReference type="Pfam" id="PF23892"/>
    </source>
</evidence>
<dbReference type="PANTHER" id="PTHR47870:SF1">
    <property type="entry name" value="CYTOCHROME C-TYPE BIOGENESIS PROTEIN CCMH"/>
    <property type="match status" value="1"/>
</dbReference>
<evidence type="ECO:0000256" key="4">
    <source>
        <dbReference type="PROSITE-ProRule" id="PRU00339"/>
    </source>
</evidence>
<evidence type="ECO:0000256" key="2">
    <source>
        <dbReference type="ARBA" id="ARBA00022748"/>
    </source>
</evidence>
<evidence type="ECO:0000313" key="9">
    <source>
        <dbReference type="Proteomes" id="UP000005870"/>
    </source>
</evidence>
<dbReference type="GO" id="GO:0017004">
    <property type="term" value="P:cytochrome complex assembly"/>
    <property type="evidence" value="ECO:0007669"/>
    <property type="project" value="UniProtKB-KW"/>
</dbReference>
<dbReference type="Gene3D" id="1.25.40.10">
    <property type="entry name" value="Tetratricopeptide repeat domain"/>
    <property type="match status" value="1"/>
</dbReference>
<keyword evidence="5" id="KW-0812">Transmembrane</keyword>